<reference evidence="2 3" key="1">
    <citation type="submission" date="2024-07" db="EMBL/GenBank/DDBJ databases">
        <authorList>
            <person name="Kang M."/>
        </authorList>
    </citation>
    <scope>NUCLEOTIDE SEQUENCE [LARGE SCALE GENOMIC DNA]</scope>
    <source>
        <strain evidence="2 3">DFM31</strain>
    </source>
</reference>
<proteinExistence type="predicted"/>
<sequence length="310" mass="34475">MLRALAVSLALLAAPVSAQLYTPDEMRHTFQAATPDIQRVFTQDILGNLPRELRPRAAQVRLEFPEQGRSPLDFFAHPGRRVIYFPLESIRFFDDVATLFAWVESQNCNPEAIQAYLWAKLREGRPLPSPLRAFNINRDTAFADEFTYNVSGKIVSSGLQFILAHELGHILLNHQGSMTGAESQRQEIAADAFALDHFERLGGLPMGVFWYYMAAWWLDPLDDAGRDASSHPVSPARIATLAARLTGDPMAFSHGELDPHREAELAAQIGAMVAELATLIDDDGMLNLMPLLLDRDWPAERIAQACPTAN</sequence>
<keyword evidence="1" id="KW-0732">Signal</keyword>
<protein>
    <recommendedName>
        <fullName evidence="4">Peptidase M48 domain-containing protein</fullName>
    </recommendedName>
</protein>
<keyword evidence="3" id="KW-1185">Reference proteome</keyword>
<dbReference type="Proteomes" id="UP001553161">
    <property type="component" value="Unassembled WGS sequence"/>
</dbReference>
<evidence type="ECO:0000313" key="3">
    <source>
        <dbReference type="Proteomes" id="UP001553161"/>
    </source>
</evidence>
<gene>
    <name evidence="2" type="ORF">AB0T83_13130</name>
</gene>
<evidence type="ECO:0000256" key="1">
    <source>
        <dbReference type="SAM" id="SignalP"/>
    </source>
</evidence>
<feature type="signal peptide" evidence="1">
    <location>
        <begin position="1"/>
        <end position="18"/>
    </location>
</feature>
<organism evidence="2 3">
    <name type="scientific">Meridianimarinicoccus marinus</name>
    <dbReference type="NCBI Taxonomy" id="3231483"/>
    <lineage>
        <taxon>Bacteria</taxon>
        <taxon>Pseudomonadati</taxon>
        <taxon>Pseudomonadota</taxon>
        <taxon>Alphaproteobacteria</taxon>
        <taxon>Rhodobacterales</taxon>
        <taxon>Paracoccaceae</taxon>
        <taxon>Meridianimarinicoccus</taxon>
    </lineage>
</organism>
<dbReference type="EMBL" id="JBFBVU010000016">
    <property type="protein sequence ID" value="MEV8467720.1"/>
    <property type="molecule type" value="Genomic_DNA"/>
</dbReference>
<feature type="chain" id="PRO_5046514837" description="Peptidase M48 domain-containing protein" evidence="1">
    <location>
        <begin position="19"/>
        <end position="310"/>
    </location>
</feature>
<evidence type="ECO:0000313" key="2">
    <source>
        <dbReference type="EMBL" id="MEV8467720.1"/>
    </source>
</evidence>
<evidence type="ECO:0008006" key="4">
    <source>
        <dbReference type="Google" id="ProtNLM"/>
    </source>
</evidence>
<comment type="caution">
    <text evidence="2">The sequence shown here is derived from an EMBL/GenBank/DDBJ whole genome shotgun (WGS) entry which is preliminary data.</text>
</comment>
<name>A0ABV3L812_9RHOB</name>
<accession>A0ABV3L812</accession>